<dbReference type="SUPFAM" id="SSF54211">
    <property type="entry name" value="Ribosomal protein S5 domain 2-like"/>
    <property type="match status" value="1"/>
</dbReference>
<name>A0ABR8N599_9ACTN</name>
<dbReference type="Pfam" id="PF00288">
    <property type="entry name" value="GHMP_kinases_N"/>
    <property type="match status" value="1"/>
</dbReference>
<reference evidence="12 13" key="1">
    <citation type="submission" date="2020-09" db="EMBL/GenBank/DDBJ databases">
        <title>novel species in genus Nocardioides.</title>
        <authorList>
            <person name="Zhang G."/>
        </authorList>
    </citation>
    <scope>NUCLEOTIDE SEQUENCE [LARGE SCALE GENOMIC DNA]</scope>
    <source>
        <strain evidence="12 13">KCTC 39551</strain>
    </source>
</reference>
<evidence type="ECO:0000256" key="3">
    <source>
        <dbReference type="ARBA" id="ARBA00017473"/>
    </source>
</evidence>
<dbReference type="PANTHER" id="PTHR43527">
    <property type="entry name" value="4-DIPHOSPHOCYTIDYL-2-C-METHYL-D-ERYTHRITOL KINASE, CHLOROPLASTIC"/>
    <property type="match status" value="1"/>
</dbReference>
<dbReference type="InterPro" id="IPR004424">
    <property type="entry name" value="IspE"/>
</dbReference>
<dbReference type="RefSeq" id="WP_191193226.1">
    <property type="nucleotide sequence ID" value="NZ_JACXYZ010000001.1"/>
</dbReference>
<keyword evidence="9" id="KW-0414">Isoprene biosynthesis</keyword>
<dbReference type="InterPro" id="IPR013750">
    <property type="entry name" value="GHMP_kinase_C_dom"/>
</dbReference>
<evidence type="ECO:0000256" key="8">
    <source>
        <dbReference type="ARBA" id="ARBA00032554"/>
    </source>
</evidence>
<dbReference type="Pfam" id="PF08544">
    <property type="entry name" value="GHMP_kinases_C"/>
    <property type="match status" value="1"/>
</dbReference>
<dbReference type="NCBIfam" id="TIGR00154">
    <property type="entry name" value="ispE"/>
    <property type="match status" value="1"/>
</dbReference>
<dbReference type="InterPro" id="IPR020568">
    <property type="entry name" value="Ribosomal_Su5_D2-typ_SF"/>
</dbReference>
<keyword evidence="13" id="KW-1185">Reference proteome</keyword>
<evidence type="ECO:0000313" key="13">
    <source>
        <dbReference type="Proteomes" id="UP000618818"/>
    </source>
</evidence>
<dbReference type="GO" id="GO:0050515">
    <property type="term" value="F:4-(cytidine 5'-diphospho)-2-C-methyl-D-erythritol kinase activity"/>
    <property type="evidence" value="ECO:0007669"/>
    <property type="project" value="UniProtKB-EC"/>
</dbReference>
<keyword evidence="5 9" id="KW-0547">Nucleotide-binding</keyword>
<keyword evidence="7 9" id="KW-0067">ATP-binding</keyword>
<evidence type="ECO:0000313" key="12">
    <source>
        <dbReference type="EMBL" id="MBD3923343.1"/>
    </source>
</evidence>
<evidence type="ECO:0000256" key="2">
    <source>
        <dbReference type="ARBA" id="ARBA00012052"/>
    </source>
</evidence>
<evidence type="ECO:0000256" key="5">
    <source>
        <dbReference type="ARBA" id="ARBA00022741"/>
    </source>
</evidence>
<comment type="catalytic activity">
    <reaction evidence="9">
        <text>4-CDP-2-C-methyl-D-erythritol + ATP = 4-CDP-2-C-methyl-D-erythritol 2-phosphate + ADP + H(+)</text>
        <dbReference type="Rhea" id="RHEA:18437"/>
        <dbReference type="ChEBI" id="CHEBI:15378"/>
        <dbReference type="ChEBI" id="CHEBI:30616"/>
        <dbReference type="ChEBI" id="CHEBI:57823"/>
        <dbReference type="ChEBI" id="CHEBI:57919"/>
        <dbReference type="ChEBI" id="CHEBI:456216"/>
        <dbReference type="EC" id="2.7.1.148"/>
    </reaction>
</comment>
<evidence type="ECO:0000259" key="10">
    <source>
        <dbReference type="Pfam" id="PF00288"/>
    </source>
</evidence>
<dbReference type="InterPro" id="IPR006204">
    <property type="entry name" value="GHMP_kinase_N_dom"/>
</dbReference>
<evidence type="ECO:0000259" key="11">
    <source>
        <dbReference type="Pfam" id="PF08544"/>
    </source>
</evidence>
<accession>A0ABR8N599</accession>
<dbReference type="Gene3D" id="3.30.230.10">
    <property type="match status" value="1"/>
</dbReference>
<dbReference type="InterPro" id="IPR014721">
    <property type="entry name" value="Ribsml_uS5_D2-typ_fold_subgr"/>
</dbReference>
<proteinExistence type="inferred from homology"/>
<dbReference type="PIRSF" id="PIRSF010376">
    <property type="entry name" value="IspE"/>
    <property type="match status" value="1"/>
</dbReference>
<evidence type="ECO:0000256" key="7">
    <source>
        <dbReference type="ARBA" id="ARBA00022840"/>
    </source>
</evidence>
<dbReference type="NCBIfam" id="NF002870">
    <property type="entry name" value="PRK03188.1"/>
    <property type="match status" value="1"/>
</dbReference>
<dbReference type="EC" id="2.7.1.148" evidence="2 9"/>
<dbReference type="EMBL" id="JACXYZ010000001">
    <property type="protein sequence ID" value="MBD3923343.1"/>
    <property type="molecule type" value="Genomic_DNA"/>
</dbReference>
<dbReference type="PANTHER" id="PTHR43527:SF2">
    <property type="entry name" value="4-DIPHOSPHOCYTIDYL-2-C-METHYL-D-ERYTHRITOL KINASE, CHLOROPLASTIC"/>
    <property type="match status" value="1"/>
</dbReference>
<evidence type="ECO:0000256" key="9">
    <source>
        <dbReference type="HAMAP-Rule" id="MF_00061"/>
    </source>
</evidence>
<dbReference type="Gene3D" id="3.30.70.890">
    <property type="entry name" value="GHMP kinase, C-terminal domain"/>
    <property type="match status" value="1"/>
</dbReference>
<keyword evidence="6 9" id="KW-0418">Kinase</keyword>
<keyword evidence="4 9" id="KW-0808">Transferase</keyword>
<evidence type="ECO:0000256" key="1">
    <source>
        <dbReference type="ARBA" id="ARBA00009684"/>
    </source>
</evidence>
<dbReference type="InterPro" id="IPR036554">
    <property type="entry name" value="GHMP_kinase_C_sf"/>
</dbReference>
<comment type="caution">
    <text evidence="12">The sequence shown here is derived from an EMBL/GenBank/DDBJ whole genome shotgun (WGS) entry which is preliminary data.</text>
</comment>
<organism evidence="12 13">
    <name type="scientific">Nocardioides cavernae</name>
    <dbReference type="NCBI Taxonomy" id="1921566"/>
    <lineage>
        <taxon>Bacteria</taxon>
        <taxon>Bacillati</taxon>
        <taxon>Actinomycetota</taxon>
        <taxon>Actinomycetes</taxon>
        <taxon>Propionibacteriales</taxon>
        <taxon>Nocardioidaceae</taxon>
        <taxon>Nocardioides</taxon>
    </lineage>
</organism>
<comment type="pathway">
    <text evidence="9">Isoprenoid biosynthesis; isopentenyl diphosphate biosynthesis via DXP pathway; isopentenyl diphosphate from 1-deoxy-D-xylulose 5-phosphate: step 3/6.</text>
</comment>
<evidence type="ECO:0000256" key="4">
    <source>
        <dbReference type="ARBA" id="ARBA00022679"/>
    </source>
</evidence>
<dbReference type="Proteomes" id="UP000618818">
    <property type="component" value="Unassembled WGS sequence"/>
</dbReference>
<comment type="similarity">
    <text evidence="1 9">Belongs to the GHMP kinase family. IspE subfamily.</text>
</comment>
<feature type="active site" evidence="9">
    <location>
        <position position="136"/>
    </location>
</feature>
<comment type="function">
    <text evidence="9">Catalyzes the phosphorylation of the position 2 hydroxy group of 4-diphosphocytidyl-2C-methyl-D-erythritol.</text>
</comment>
<feature type="domain" description="GHMP kinase C-terminal" evidence="11">
    <location>
        <begin position="202"/>
        <end position="277"/>
    </location>
</feature>
<feature type="active site" evidence="9">
    <location>
        <position position="10"/>
    </location>
</feature>
<dbReference type="HAMAP" id="MF_00061">
    <property type="entry name" value="IspE"/>
    <property type="match status" value="1"/>
</dbReference>
<feature type="domain" description="GHMP kinase N-terminal" evidence="10">
    <location>
        <begin position="72"/>
        <end position="144"/>
    </location>
</feature>
<dbReference type="SUPFAM" id="SSF55060">
    <property type="entry name" value="GHMP Kinase, C-terminal domain"/>
    <property type="match status" value="1"/>
</dbReference>
<gene>
    <name evidence="9" type="primary">ispE</name>
    <name evidence="12" type="ORF">IEZ26_01810</name>
</gene>
<feature type="binding site" evidence="9">
    <location>
        <begin position="94"/>
        <end position="104"/>
    </location>
    <ligand>
        <name>ATP</name>
        <dbReference type="ChEBI" id="CHEBI:30616"/>
    </ligand>
</feature>
<evidence type="ECO:0000256" key="6">
    <source>
        <dbReference type="ARBA" id="ARBA00022777"/>
    </source>
</evidence>
<protein>
    <recommendedName>
        <fullName evidence="3 9">4-diphosphocytidyl-2-C-methyl-D-erythritol kinase</fullName>
        <shortName evidence="9">CMK</shortName>
        <ecNumber evidence="2 9">2.7.1.148</ecNumber>
    </recommendedName>
    <alternativeName>
        <fullName evidence="8 9">4-(cytidine-5'-diphospho)-2-C-methyl-D-erythritol kinase</fullName>
    </alternativeName>
</protein>
<sequence length="303" mass="31337">MSTTVRAAAKINLHLGVGAPREDGFHPLDTVYQAISLYDDVTVSDAGEDTIAVSGTPHIDVSGVPTDATNIAVRALAEAPCGGPHHVQITKQIPVAGGMAGGSADGAAALLAHDRLHDLGQPDDVLLAQAARLGSDVPFSLVGGTARGRGRGEVVEPIVDHGTWWWVVVPAAVGLSTPEVYRHFDRLHPDAPAQPAEPTELLAALASGEPVRLARALHNDLQEPAIDLRPELGDLIALGEAEGALRGMVSGSGPTCVFLCDSQVGSMEVVTALSASYDVVLSAIGPVAGAHVVSTREAEWDLR</sequence>